<keyword evidence="11" id="KW-0472">Membrane</keyword>
<dbReference type="Pfam" id="PF02518">
    <property type="entry name" value="HATPase_c"/>
    <property type="match status" value="1"/>
</dbReference>
<dbReference type="PROSITE" id="PS50109">
    <property type="entry name" value="HIS_KIN"/>
    <property type="match status" value="1"/>
</dbReference>
<comment type="catalytic activity">
    <reaction evidence="1">
        <text>ATP + protein L-histidine = ADP + protein N-phospho-L-histidine.</text>
        <dbReference type="EC" id="2.7.13.3"/>
    </reaction>
</comment>
<dbReference type="Gene3D" id="1.10.287.130">
    <property type="match status" value="1"/>
</dbReference>
<dbReference type="SMART" id="SM00086">
    <property type="entry name" value="PAC"/>
    <property type="match status" value="1"/>
</dbReference>
<dbReference type="SUPFAM" id="SSF55785">
    <property type="entry name" value="PYP-like sensor domain (PAS domain)"/>
    <property type="match status" value="1"/>
</dbReference>
<dbReference type="SUPFAM" id="SSF55874">
    <property type="entry name" value="ATPase domain of HSP90 chaperone/DNA topoisomerase II/histidine kinase"/>
    <property type="match status" value="1"/>
</dbReference>
<dbReference type="SMART" id="SM00065">
    <property type="entry name" value="GAF"/>
    <property type="match status" value="3"/>
</dbReference>
<dbReference type="InterPro" id="IPR003661">
    <property type="entry name" value="HisK_dim/P_dom"/>
</dbReference>
<dbReference type="InterPro" id="IPR029016">
    <property type="entry name" value="GAF-like_dom_sf"/>
</dbReference>
<organism evidence="15">
    <name type="scientific">freshwater metagenome</name>
    <dbReference type="NCBI Taxonomy" id="449393"/>
    <lineage>
        <taxon>unclassified sequences</taxon>
        <taxon>metagenomes</taxon>
        <taxon>ecological metagenomes</taxon>
    </lineage>
</organism>
<dbReference type="InterPro" id="IPR004358">
    <property type="entry name" value="Sig_transdc_His_kin-like_C"/>
</dbReference>
<evidence type="ECO:0000259" key="14">
    <source>
        <dbReference type="PROSITE" id="PS50113"/>
    </source>
</evidence>
<dbReference type="Pfam" id="PF13426">
    <property type="entry name" value="PAS_9"/>
    <property type="match status" value="1"/>
</dbReference>
<keyword evidence="6" id="KW-0808">Transferase</keyword>
<proteinExistence type="predicted"/>
<feature type="domain" description="PAS" evidence="13">
    <location>
        <begin position="513"/>
        <end position="565"/>
    </location>
</feature>
<dbReference type="NCBIfam" id="TIGR00229">
    <property type="entry name" value="sensory_box"/>
    <property type="match status" value="1"/>
</dbReference>
<keyword evidence="8" id="KW-0418">Kinase</keyword>
<dbReference type="InterPro" id="IPR035965">
    <property type="entry name" value="PAS-like_dom_sf"/>
</dbReference>
<evidence type="ECO:0000313" key="15">
    <source>
        <dbReference type="EMBL" id="CAB4957130.1"/>
    </source>
</evidence>
<dbReference type="InterPro" id="IPR036097">
    <property type="entry name" value="HisK_dim/P_sf"/>
</dbReference>
<evidence type="ECO:0000256" key="6">
    <source>
        <dbReference type="ARBA" id="ARBA00022679"/>
    </source>
</evidence>
<evidence type="ECO:0000259" key="13">
    <source>
        <dbReference type="PROSITE" id="PS50112"/>
    </source>
</evidence>
<dbReference type="PRINTS" id="PR00344">
    <property type="entry name" value="BCTRLSENSOR"/>
</dbReference>
<keyword evidence="10" id="KW-0902">Two-component regulatory system</keyword>
<evidence type="ECO:0000256" key="5">
    <source>
        <dbReference type="ARBA" id="ARBA00022553"/>
    </source>
</evidence>
<evidence type="ECO:0000256" key="9">
    <source>
        <dbReference type="ARBA" id="ARBA00022840"/>
    </source>
</evidence>
<dbReference type="AlphaFoldDB" id="A0A6J7KMD3"/>
<accession>A0A6J7KMD3</accession>
<evidence type="ECO:0000256" key="2">
    <source>
        <dbReference type="ARBA" id="ARBA00004236"/>
    </source>
</evidence>
<dbReference type="GO" id="GO:0005886">
    <property type="term" value="C:plasma membrane"/>
    <property type="evidence" value="ECO:0007669"/>
    <property type="project" value="UniProtKB-SubCell"/>
</dbReference>
<dbReference type="EC" id="2.7.13.3" evidence="3"/>
<dbReference type="Gene3D" id="3.30.450.20">
    <property type="entry name" value="PAS domain"/>
    <property type="match status" value="1"/>
</dbReference>
<dbReference type="CDD" id="cd00082">
    <property type="entry name" value="HisKA"/>
    <property type="match status" value="1"/>
</dbReference>
<dbReference type="InterPro" id="IPR003594">
    <property type="entry name" value="HATPase_dom"/>
</dbReference>
<evidence type="ECO:0000259" key="12">
    <source>
        <dbReference type="PROSITE" id="PS50109"/>
    </source>
</evidence>
<dbReference type="PROSITE" id="PS50112">
    <property type="entry name" value="PAS"/>
    <property type="match status" value="1"/>
</dbReference>
<dbReference type="CDD" id="cd00130">
    <property type="entry name" value="PAS"/>
    <property type="match status" value="1"/>
</dbReference>
<dbReference type="InterPro" id="IPR036890">
    <property type="entry name" value="HATPase_C_sf"/>
</dbReference>
<feature type="domain" description="PAC" evidence="14">
    <location>
        <begin position="587"/>
        <end position="639"/>
    </location>
</feature>
<dbReference type="SMART" id="SM00091">
    <property type="entry name" value="PAS"/>
    <property type="match status" value="1"/>
</dbReference>
<dbReference type="Pfam" id="PF01590">
    <property type="entry name" value="GAF"/>
    <property type="match status" value="2"/>
</dbReference>
<reference evidence="15" key="1">
    <citation type="submission" date="2020-05" db="EMBL/GenBank/DDBJ databases">
        <authorList>
            <person name="Chiriac C."/>
            <person name="Salcher M."/>
            <person name="Ghai R."/>
            <person name="Kavagutti S V."/>
        </authorList>
    </citation>
    <scope>NUCLEOTIDE SEQUENCE</scope>
</reference>
<evidence type="ECO:0000256" key="11">
    <source>
        <dbReference type="ARBA" id="ARBA00023136"/>
    </source>
</evidence>
<evidence type="ECO:0000256" key="3">
    <source>
        <dbReference type="ARBA" id="ARBA00012438"/>
    </source>
</evidence>
<keyword evidence="5" id="KW-0597">Phosphoprotein</keyword>
<dbReference type="PROSITE" id="PS50113">
    <property type="entry name" value="PAC"/>
    <property type="match status" value="1"/>
</dbReference>
<keyword evidence="4" id="KW-1003">Cell membrane</keyword>
<feature type="domain" description="Histidine kinase" evidence="12">
    <location>
        <begin position="643"/>
        <end position="862"/>
    </location>
</feature>
<dbReference type="Pfam" id="PF13185">
    <property type="entry name" value="GAF_2"/>
    <property type="match status" value="1"/>
</dbReference>
<dbReference type="Pfam" id="PF00512">
    <property type="entry name" value="HisKA"/>
    <property type="match status" value="1"/>
</dbReference>
<dbReference type="SUPFAM" id="SSF55781">
    <property type="entry name" value="GAF domain-like"/>
    <property type="match status" value="3"/>
</dbReference>
<dbReference type="PANTHER" id="PTHR43047">
    <property type="entry name" value="TWO-COMPONENT HISTIDINE PROTEIN KINASE"/>
    <property type="match status" value="1"/>
</dbReference>
<keyword evidence="9" id="KW-0067">ATP-binding</keyword>
<evidence type="ECO:0000256" key="1">
    <source>
        <dbReference type="ARBA" id="ARBA00000085"/>
    </source>
</evidence>
<evidence type="ECO:0000256" key="8">
    <source>
        <dbReference type="ARBA" id="ARBA00022777"/>
    </source>
</evidence>
<dbReference type="GO" id="GO:0005524">
    <property type="term" value="F:ATP binding"/>
    <property type="evidence" value="ECO:0007669"/>
    <property type="project" value="UniProtKB-KW"/>
</dbReference>
<dbReference type="FunFam" id="3.30.565.10:FF:000023">
    <property type="entry name" value="PAS domain-containing sensor histidine kinase"/>
    <property type="match status" value="1"/>
</dbReference>
<dbReference type="InterPro" id="IPR001610">
    <property type="entry name" value="PAC"/>
</dbReference>
<dbReference type="SMART" id="SM00387">
    <property type="entry name" value="HATPase_c"/>
    <property type="match status" value="1"/>
</dbReference>
<evidence type="ECO:0000256" key="10">
    <source>
        <dbReference type="ARBA" id="ARBA00023012"/>
    </source>
</evidence>
<protein>
    <recommendedName>
        <fullName evidence="3">histidine kinase</fullName>
        <ecNumber evidence="3">2.7.13.3</ecNumber>
    </recommendedName>
</protein>
<keyword evidence="7" id="KW-0547">Nucleotide-binding</keyword>
<comment type="subcellular location">
    <subcellularLocation>
        <location evidence="2">Cell membrane</location>
    </subcellularLocation>
</comment>
<dbReference type="PANTHER" id="PTHR43047:SF72">
    <property type="entry name" value="OSMOSENSING HISTIDINE PROTEIN KINASE SLN1"/>
    <property type="match status" value="1"/>
</dbReference>
<dbReference type="InterPro" id="IPR000700">
    <property type="entry name" value="PAS-assoc_C"/>
</dbReference>
<dbReference type="Gene3D" id="3.30.450.40">
    <property type="match status" value="3"/>
</dbReference>
<dbReference type="CDD" id="cd16922">
    <property type="entry name" value="HATPase_EvgS-ArcB-TorS-like"/>
    <property type="match status" value="1"/>
</dbReference>
<dbReference type="FunFam" id="1.10.287.130:FF:000001">
    <property type="entry name" value="Two-component sensor histidine kinase"/>
    <property type="match status" value="1"/>
</dbReference>
<dbReference type="SMART" id="SM00388">
    <property type="entry name" value="HisKA"/>
    <property type="match status" value="1"/>
</dbReference>
<name>A0A6J7KMD3_9ZZZZ</name>
<evidence type="ECO:0000256" key="4">
    <source>
        <dbReference type="ARBA" id="ARBA00022475"/>
    </source>
</evidence>
<dbReference type="InterPro" id="IPR005467">
    <property type="entry name" value="His_kinase_dom"/>
</dbReference>
<dbReference type="GO" id="GO:0009927">
    <property type="term" value="F:histidine phosphotransfer kinase activity"/>
    <property type="evidence" value="ECO:0007669"/>
    <property type="project" value="TreeGrafter"/>
</dbReference>
<gene>
    <name evidence="15" type="ORF">UFOPK3772_01947</name>
</gene>
<dbReference type="InterPro" id="IPR000014">
    <property type="entry name" value="PAS"/>
</dbReference>
<dbReference type="GO" id="GO:0000155">
    <property type="term" value="F:phosphorelay sensor kinase activity"/>
    <property type="evidence" value="ECO:0007669"/>
    <property type="project" value="InterPro"/>
</dbReference>
<dbReference type="InterPro" id="IPR003018">
    <property type="entry name" value="GAF"/>
</dbReference>
<evidence type="ECO:0000256" key="7">
    <source>
        <dbReference type="ARBA" id="ARBA00022741"/>
    </source>
</evidence>
<dbReference type="EMBL" id="CAFBNE010000063">
    <property type="protein sequence ID" value="CAB4957130.1"/>
    <property type="molecule type" value="Genomic_DNA"/>
</dbReference>
<dbReference type="SUPFAM" id="SSF47384">
    <property type="entry name" value="Homodimeric domain of signal transducing histidine kinase"/>
    <property type="match status" value="1"/>
</dbReference>
<dbReference type="Gene3D" id="3.30.565.10">
    <property type="entry name" value="Histidine kinase-like ATPase, C-terminal domain"/>
    <property type="match status" value="1"/>
</dbReference>
<sequence>MIAPPVADNEDERLRALHGLGLLDSEPEERFDRLTRLAKATFGTPFALISLVDADRQWFKSNQGFQATHTSREVSFCGHGIAAADVMVVRDAPGDPRFADNPLVTGDPKIRFYAGAPLEADNGSRIGTLCVIDSERRDWSIEDSRALRDLADLVEEEFRRVATENQQRAVLALTAITALSDADPRDSLRRALRLGCDYLGLSQGVVSRIEGTDVEVLVQVSAGDSLRDGQHVSIDETLCALTLGAADVLAIHSVARSSYAHDPALRAVGIEAHIGVALEVAGTRYGTLSFASCDTRSAGEFSDADIAFVRLLGRWVAAVIRRIQLATDLAVQQEMAAIVTRAQSSFIEVVDRRATFNGLLEDILRVTGCEYGFIGEVLSRPTGTPFLRTLALTNIAWNDAIEASFAQHLEEGLEFDNPETLFGHTLTTGAVVMSNDPAADPRAGGLPAGHPALASYLGVPVMRDGMVGMIGLANRTGGFTDQDIAFLQPILVTCGQMIEVWQETRERREDRRTLARLSTVASQMPSGVIITGVDGHIEWNNDAFSRMTGFHPADLIGTRPRDLLHGPASDPATINSVFAAMSRREAFAVELLAYPRAGPAFWVKLNADPLVDENGEPEGYMVMVADISDRMRIERMKREFVSTVSHELRTPLTSITGSLSLVAAGVAGDLPEGAHRMIGIAQKNSERLGRLIDDLLDMEKLVEGKVRLDMQVCALVPVVERSLEENKGYADGFGVAYAFSQDCGPVLVDVDPHRLQQVLTNLLSNAAKFSSHGSTVEVQVTRDGSRVRVEVRDHGRGIPYEFQGRIFEKFSQADSSDSREFGGTGLGLAISRELIHRMGGTIGFTSAVGVGSAFYFDLPVSAMRDPASTAAGRHTES</sequence>